<name>A0ABY5AIJ1_9ACTO</name>
<dbReference type="Proteomes" id="UP001056109">
    <property type="component" value="Chromosome"/>
</dbReference>
<dbReference type="EMBL" id="CP099547">
    <property type="protein sequence ID" value="USR79013.1"/>
    <property type="molecule type" value="Genomic_DNA"/>
</dbReference>
<dbReference type="PANTHER" id="PTHR41260">
    <property type="entry name" value="PROTEIN ECSC"/>
    <property type="match status" value="1"/>
</dbReference>
<dbReference type="InterPro" id="IPR024787">
    <property type="entry name" value="EcsC"/>
</dbReference>
<dbReference type="Pfam" id="PF12787">
    <property type="entry name" value="EcsC"/>
    <property type="match status" value="1"/>
</dbReference>
<reference evidence="1" key="1">
    <citation type="submission" date="2022-06" db="EMBL/GenBank/DDBJ databases">
        <title>Complete Genome Sequence of Arcanobacterium pinnipediorum strain DSM 28752 isolated from a harbour seal.</title>
        <authorList>
            <person name="Borowiak M."/>
            <person name="Kreitlow A."/>
            <person name="Alssahen M."/>
            <person name="Malorny B."/>
            <person name="Laemmler C."/>
            <person name="Prenger-Berninghoff E."/>
            <person name="Siebert U."/>
            <person name="Ploetz M."/>
            <person name="Abdulmawjood A."/>
        </authorList>
    </citation>
    <scope>NUCLEOTIDE SEQUENCE</scope>
    <source>
        <strain evidence="1">DSM 28752</strain>
    </source>
</reference>
<accession>A0ABY5AIJ1</accession>
<keyword evidence="2" id="KW-1185">Reference proteome</keyword>
<sequence>MAYKVPTLIIDAKETRSLELLSERYEKLVAPSTLNQLGDLIYEYTPQQLLDFGSSVKATISEQDLFASALEVITNGFDVVTKTVAKYSISETSIINNVNEKIADNEITDLKEICLARSYDIAEVVSSYKTSGLALALIEGGVTGYFGFVGLPFNLALSTFIYYRGVQSIAMHYGYDVKNDATELVIASEVFMNALNPNQQGTDGLTSTISKFMVFAELSAVKQTAKKTWTEMAARGGASLLATQMRALANTAAKKALENAGKKGLENSLFKGVFEQIGRSLTQKTIGKSIPVIGSVFGSLYDTAQMNTVLEFADVFYNKRFIVEKEMRINQLLQSHEDSSTDVNATEETL</sequence>
<dbReference type="RefSeq" id="WP_252672883.1">
    <property type="nucleotide sequence ID" value="NZ_CP099547.1"/>
</dbReference>
<evidence type="ECO:0000313" key="2">
    <source>
        <dbReference type="Proteomes" id="UP001056109"/>
    </source>
</evidence>
<protein>
    <submittedName>
        <fullName evidence="1">EcsC family protein</fullName>
    </submittedName>
</protein>
<evidence type="ECO:0000313" key="1">
    <source>
        <dbReference type="EMBL" id="USR79013.1"/>
    </source>
</evidence>
<proteinExistence type="predicted"/>
<organism evidence="1 2">
    <name type="scientific">Arcanobacterium pinnipediorum</name>
    <dbReference type="NCBI Taxonomy" id="1503041"/>
    <lineage>
        <taxon>Bacteria</taxon>
        <taxon>Bacillati</taxon>
        <taxon>Actinomycetota</taxon>
        <taxon>Actinomycetes</taxon>
        <taxon>Actinomycetales</taxon>
        <taxon>Actinomycetaceae</taxon>
        <taxon>Arcanobacterium</taxon>
    </lineage>
</organism>
<gene>
    <name evidence="1" type="ORF">NG665_06375</name>
</gene>
<dbReference type="PANTHER" id="PTHR41260:SF1">
    <property type="entry name" value="PROTEIN ECSC"/>
    <property type="match status" value="1"/>
</dbReference>